<dbReference type="PANTHER" id="PTHR32309">
    <property type="entry name" value="TYROSINE-PROTEIN KINASE"/>
    <property type="match status" value="1"/>
</dbReference>
<evidence type="ECO:0000256" key="6">
    <source>
        <dbReference type="SAM" id="Phobius"/>
    </source>
</evidence>
<dbReference type="InterPro" id="IPR003856">
    <property type="entry name" value="LPS_length_determ_N"/>
</dbReference>
<evidence type="ECO:0000313" key="9">
    <source>
        <dbReference type="Proteomes" id="UP000321814"/>
    </source>
</evidence>
<dbReference type="InterPro" id="IPR050445">
    <property type="entry name" value="Bact_polysacc_biosynth/exp"/>
</dbReference>
<keyword evidence="3 6" id="KW-0812">Transmembrane</keyword>
<evidence type="ECO:0000256" key="5">
    <source>
        <dbReference type="ARBA" id="ARBA00023136"/>
    </source>
</evidence>
<evidence type="ECO:0000259" key="7">
    <source>
        <dbReference type="Pfam" id="PF02706"/>
    </source>
</evidence>
<organism evidence="8 9">
    <name type="scientific">Rheinheimera tangshanensis</name>
    <dbReference type="NCBI Taxonomy" id="400153"/>
    <lineage>
        <taxon>Bacteria</taxon>
        <taxon>Pseudomonadati</taxon>
        <taxon>Pseudomonadota</taxon>
        <taxon>Gammaproteobacteria</taxon>
        <taxon>Chromatiales</taxon>
        <taxon>Chromatiaceae</taxon>
        <taxon>Rheinheimera</taxon>
    </lineage>
</organism>
<dbReference type="RefSeq" id="WP_147904386.1">
    <property type="nucleotide sequence ID" value="NZ_BAAAGC010000010.1"/>
</dbReference>
<accession>A0A5C8LZF2</accession>
<protein>
    <submittedName>
        <fullName evidence="8">LPS O-antigen length regulator</fullName>
    </submittedName>
</protein>
<reference evidence="8 9" key="1">
    <citation type="submission" date="2019-08" db="EMBL/GenBank/DDBJ databases">
        <title>Draft genome analysis of Rheinheimera tangshanensis isolated from the roots of fresh rice plants (Oryza sativa).</title>
        <authorList>
            <person name="Yu Q."/>
            <person name="Qi Y."/>
            <person name="Zhang H."/>
            <person name="Pu J."/>
        </authorList>
    </citation>
    <scope>NUCLEOTIDE SEQUENCE [LARGE SCALE GENOMIC DNA]</scope>
    <source>
        <strain evidence="8 9">JA3-B52</strain>
    </source>
</reference>
<dbReference type="GO" id="GO:0005886">
    <property type="term" value="C:plasma membrane"/>
    <property type="evidence" value="ECO:0007669"/>
    <property type="project" value="UniProtKB-SubCell"/>
</dbReference>
<dbReference type="OrthoDB" id="9775724at2"/>
<feature type="transmembrane region" description="Helical" evidence="6">
    <location>
        <begin position="36"/>
        <end position="54"/>
    </location>
</feature>
<dbReference type="GO" id="GO:0004713">
    <property type="term" value="F:protein tyrosine kinase activity"/>
    <property type="evidence" value="ECO:0007669"/>
    <property type="project" value="TreeGrafter"/>
</dbReference>
<dbReference type="PANTHER" id="PTHR32309:SF13">
    <property type="entry name" value="FERRIC ENTEROBACTIN TRANSPORT PROTEIN FEPE"/>
    <property type="match status" value="1"/>
</dbReference>
<name>A0A5C8LZF2_9GAMM</name>
<feature type="domain" description="Polysaccharide chain length determinant N-terminal" evidence="7">
    <location>
        <begin position="20"/>
        <end position="119"/>
    </location>
</feature>
<keyword evidence="5 6" id="KW-0472">Membrane</keyword>
<dbReference type="Proteomes" id="UP000321814">
    <property type="component" value="Unassembled WGS sequence"/>
</dbReference>
<evidence type="ECO:0000256" key="1">
    <source>
        <dbReference type="ARBA" id="ARBA00004651"/>
    </source>
</evidence>
<feature type="transmembrane region" description="Helical" evidence="6">
    <location>
        <begin position="290"/>
        <end position="310"/>
    </location>
</feature>
<proteinExistence type="predicted"/>
<dbReference type="Pfam" id="PF02706">
    <property type="entry name" value="Wzz"/>
    <property type="match status" value="1"/>
</dbReference>
<sequence>MKELEQRSDAFNDRAQLNNDEIDLRSLAFMVWQGKTFIIIFVSIVSIISVFYAVTLKNIYKSEVLVASTGQQQGGGMLSGQLGGLAALAGVNIGGSNGVDKTTLALETIKSRQFVSKFILDHNILVELMAANNWDAANNSLMIDQKLYDSKASMWVRKVSFPKKAEPSMQEAYKTFMEGFNASKDAKSGIITLSFKHYSPYFAKQILDWIVFDINEEMKIKDIQESERSINYLEKQIAKTNISEVKSTLSSLIEEQTKTLMLANTRSEYMFKVVDPAIVAEDRFEPKRSLIVGVAIIFGGLLGTLAVLLFPSLRKVKINKV</sequence>
<dbReference type="AlphaFoldDB" id="A0A5C8LZF2"/>
<keyword evidence="2" id="KW-1003">Cell membrane</keyword>
<dbReference type="EMBL" id="VRLR01000006">
    <property type="protein sequence ID" value="TXK80480.1"/>
    <property type="molecule type" value="Genomic_DNA"/>
</dbReference>
<evidence type="ECO:0000256" key="3">
    <source>
        <dbReference type="ARBA" id="ARBA00022692"/>
    </source>
</evidence>
<keyword evidence="4 6" id="KW-1133">Transmembrane helix</keyword>
<comment type="caution">
    <text evidence="8">The sequence shown here is derived from an EMBL/GenBank/DDBJ whole genome shotgun (WGS) entry which is preliminary data.</text>
</comment>
<keyword evidence="9" id="KW-1185">Reference proteome</keyword>
<gene>
    <name evidence="8" type="ORF">FU839_10990</name>
</gene>
<evidence type="ECO:0000313" key="8">
    <source>
        <dbReference type="EMBL" id="TXK80480.1"/>
    </source>
</evidence>
<evidence type="ECO:0000256" key="4">
    <source>
        <dbReference type="ARBA" id="ARBA00022989"/>
    </source>
</evidence>
<comment type="subcellular location">
    <subcellularLocation>
        <location evidence="1">Cell membrane</location>
        <topology evidence="1">Multi-pass membrane protein</topology>
    </subcellularLocation>
</comment>
<evidence type="ECO:0000256" key="2">
    <source>
        <dbReference type="ARBA" id="ARBA00022475"/>
    </source>
</evidence>